<accession>A0ABZ2YKU6</accession>
<dbReference type="RefSeq" id="WP_341835264.1">
    <property type="nucleotide sequence ID" value="NZ_CP149822.1"/>
</dbReference>
<keyword evidence="1" id="KW-1133">Transmembrane helix</keyword>
<keyword evidence="1" id="KW-0812">Transmembrane</keyword>
<protein>
    <recommendedName>
        <fullName evidence="4">Cytochrome c oxidase subunit 2A</fullName>
    </recommendedName>
</protein>
<evidence type="ECO:0000256" key="1">
    <source>
        <dbReference type="SAM" id="Phobius"/>
    </source>
</evidence>
<keyword evidence="1" id="KW-0472">Membrane</keyword>
<proteinExistence type="predicted"/>
<gene>
    <name evidence="2" type="ORF">WJU16_20450</name>
</gene>
<keyword evidence="3" id="KW-1185">Reference proteome</keyword>
<sequence>MAKSESRESPEKFVPRGAVAFFALLIFLGLVIWFGIYFVMLARS</sequence>
<reference evidence="3" key="1">
    <citation type="submission" date="2024-03" db="EMBL/GenBank/DDBJ databases">
        <title>Chitinophaga horti sp. nov., isolated from garden soil.</title>
        <authorList>
            <person name="Lee D.S."/>
            <person name="Han D.M."/>
            <person name="Baek J.H."/>
            <person name="Choi D.G."/>
            <person name="Jeon J.H."/>
            <person name="Jeon C.O."/>
        </authorList>
    </citation>
    <scope>NUCLEOTIDE SEQUENCE [LARGE SCALE GENOMIC DNA]</scope>
    <source>
        <strain evidence="3">GPA1</strain>
    </source>
</reference>
<evidence type="ECO:0008006" key="4">
    <source>
        <dbReference type="Google" id="ProtNLM"/>
    </source>
</evidence>
<organism evidence="2 3">
    <name type="scientific">Chitinophaga pollutisoli</name>
    <dbReference type="NCBI Taxonomy" id="3133966"/>
    <lineage>
        <taxon>Bacteria</taxon>
        <taxon>Pseudomonadati</taxon>
        <taxon>Bacteroidota</taxon>
        <taxon>Chitinophagia</taxon>
        <taxon>Chitinophagales</taxon>
        <taxon>Chitinophagaceae</taxon>
        <taxon>Chitinophaga</taxon>
    </lineage>
</organism>
<evidence type="ECO:0000313" key="3">
    <source>
        <dbReference type="Proteomes" id="UP001485459"/>
    </source>
</evidence>
<dbReference type="Proteomes" id="UP001485459">
    <property type="component" value="Chromosome"/>
</dbReference>
<name>A0ABZ2YKU6_9BACT</name>
<dbReference type="EMBL" id="CP149822">
    <property type="protein sequence ID" value="WZN40341.1"/>
    <property type="molecule type" value="Genomic_DNA"/>
</dbReference>
<evidence type="ECO:0000313" key="2">
    <source>
        <dbReference type="EMBL" id="WZN40341.1"/>
    </source>
</evidence>
<feature type="transmembrane region" description="Helical" evidence="1">
    <location>
        <begin position="20"/>
        <end position="42"/>
    </location>
</feature>